<dbReference type="Pfam" id="PF00582">
    <property type="entry name" value="Usp"/>
    <property type="match status" value="1"/>
</dbReference>
<protein>
    <submittedName>
        <fullName evidence="3">UspA</fullName>
    </submittedName>
</protein>
<organism evidence="3 4">
    <name type="scientific">Dillenia turbinata</name>
    <dbReference type="NCBI Taxonomy" id="194707"/>
    <lineage>
        <taxon>Eukaryota</taxon>
        <taxon>Viridiplantae</taxon>
        <taxon>Streptophyta</taxon>
        <taxon>Embryophyta</taxon>
        <taxon>Tracheophyta</taxon>
        <taxon>Spermatophyta</taxon>
        <taxon>Magnoliopsida</taxon>
        <taxon>eudicotyledons</taxon>
        <taxon>Gunneridae</taxon>
        <taxon>Pentapetalae</taxon>
        <taxon>Dilleniales</taxon>
        <taxon>Dilleniaceae</taxon>
        <taxon>Dillenia</taxon>
    </lineage>
</organism>
<dbReference type="EMBL" id="JBAMMX010000022">
    <property type="protein sequence ID" value="KAK6918942.1"/>
    <property type="molecule type" value="Genomic_DNA"/>
</dbReference>
<dbReference type="InterPro" id="IPR006016">
    <property type="entry name" value="UspA"/>
</dbReference>
<gene>
    <name evidence="2" type="ORF">RJ641_017364</name>
    <name evidence="3" type="ORF">RJ641_017375</name>
</gene>
<sequence>MQSQTNHSPPATTTFHRKIAIAVDLGEESASVVKWAIQNYLRPTDTVILLHVRPTSALCGADWGPLTEEHDMDTFTTTKATALSQALVESKIPFKIHIVKDHDMKERLCLETERLGLSALIMGSKSSSFGKGSRPGGVSEYCARNCVCPVVVVRLPENKDGSARGGRAIGEEVELLIDTVPEEEEENLDDTP</sequence>
<proteinExistence type="predicted"/>
<dbReference type="PANTHER" id="PTHR31966:SF3">
    <property type="entry name" value="OS05G0501700 PROTEIN"/>
    <property type="match status" value="1"/>
</dbReference>
<accession>A0AAN8ULA2</accession>
<dbReference type="Gene3D" id="3.40.50.620">
    <property type="entry name" value="HUPs"/>
    <property type="match status" value="1"/>
</dbReference>
<evidence type="ECO:0000259" key="1">
    <source>
        <dbReference type="Pfam" id="PF00582"/>
    </source>
</evidence>
<comment type="caution">
    <text evidence="3">The sequence shown here is derived from an EMBL/GenBank/DDBJ whole genome shotgun (WGS) entry which is preliminary data.</text>
</comment>
<evidence type="ECO:0000313" key="3">
    <source>
        <dbReference type="EMBL" id="KAK6918953.1"/>
    </source>
</evidence>
<dbReference type="PANTHER" id="PTHR31966">
    <property type="entry name" value="OS01G0783500 PROTEIN"/>
    <property type="match status" value="1"/>
</dbReference>
<dbReference type="CDD" id="cd23659">
    <property type="entry name" value="USP_At3g01520-like"/>
    <property type="match status" value="1"/>
</dbReference>
<name>A0AAN8ULA2_9MAGN</name>
<dbReference type="InterPro" id="IPR006015">
    <property type="entry name" value="Universal_stress_UspA"/>
</dbReference>
<evidence type="ECO:0000313" key="4">
    <source>
        <dbReference type="Proteomes" id="UP001370490"/>
    </source>
</evidence>
<dbReference type="Proteomes" id="UP001370490">
    <property type="component" value="Unassembled WGS sequence"/>
</dbReference>
<dbReference type="InterPro" id="IPR014729">
    <property type="entry name" value="Rossmann-like_a/b/a_fold"/>
</dbReference>
<dbReference type="InterPro" id="IPR044162">
    <property type="entry name" value="PHOS32/34"/>
</dbReference>
<dbReference type="EMBL" id="JBAMMX010000022">
    <property type="protein sequence ID" value="KAK6918953.1"/>
    <property type="molecule type" value="Genomic_DNA"/>
</dbReference>
<dbReference type="PRINTS" id="PR01438">
    <property type="entry name" value="UNVRSLSTRESS"/>
</dbReference>
<dbReference type="SUPFAM" id="SSF52402">
    <property type="entry name" value="Adenine nucleotide alpha hydrolases-like"/>
    <property type="match status" value="1"/>
</dbReference>
<keyword evidence="4" id="KW-1185">Reference proteome</keyword>
<feature type="domain" description="UspA" evidence="1">
    <location>
        <begin position="17"/>
        <end position="154"/>
    </location>
</feature>
<dbReference type="AlphaFoldDB" id="A0AAN8ULA2"/>
<evidence type="ECO:0000313" key="2">
    <source>
        <dbReference type="EMBL" id="KAK6918942.1"/>
    </source>
</evidence>
<reference evidence="3 4" key="1">
    <citation type="submission" date="2023-12" db="EMBL/GenBank/DDBJ databases">
        <title>A high-quality genome assembly for Dillenia turbinata (Dilleniales).</title>
        <authorList>
            <person name="Chanderbali A."/>
        </authorList>
    </citation>
    <scope>NUCLEOTIDE SEQUENCE [LARGE SCALE GENOMIC DNA]</scope>
    <source>
        <strain evidence="3">LSX21</strain>
        <tissue evidence="3">Leaf</tissue>
    </source>
</reference>